<dbReference type="AlphaFoldDB" id="A0A5N6E2J0"/>
<organism evidence="1 2">
    <name type="scientific">Aspergillus parasiticus</name>
    <dbReference type="NCBI Taxonomy" id="5067"/>
    <lineage>
        <taxon>Eukaryota</taxon>
        <taxon>Fungi</taxon>
        <taxon>Dikarya</taxon>
        <taxon>Ascomycota</taxon>
        <taxon>Pezizomycotina</taxon>
        <taxon>Eurotiomycetes</taxon>
        <taxon>Eurotiomycetidae</taxon>
        <taxon>Eurotiales</taxon>
        <taxon>Aspergillaceae</taxon>
        <taxon>Aspergillus</taxon>
        <taxon>Aspergillus subgen. Circumdati</taxon>
    </lineage>
</organism>
<keyword evidence="2" id="KW-1185">Reference proteome</keyword>
<proteinExistence type="predicted"/>
<dbReference type="EMBL" id="ML734939">
    <property type="protein sequence ID" value="KAB8211154.1"/>
    <property type="molecule type" value="Genomic_DNA"/>
</dbReference>
<protein>
    <submittedName>
        <fullName evidence="1">Uncharacterized protein</fullName>
    </submittedName>
</protein>
<evidence type="ECO:0000313" key="2">
    <source>
        <dbReference type="Proteomes" id="UP000326532"/>
    </source>
</evidence>
<name>A0A5N6E2J0_ASPPA</name>
<evidence type="ECO:0000313" key="1">
    <source>
        <dbReference type="EMBL" id="KAB8211154.1"/>
    </source>
</evidence>
<dbReference type="Proteomes" id="UP000326532">
    <property type="component" value="Unassembled WGS sequence"/>
</dbReference>
<dbReference type="VEuPathDB" id="FungiDB:BDV34DRAFT_185258"/>
<sequence length="184" mass="20618">MDRSLYKCGIRVTLLRGEMNGGSFRETMTGLARGDDQMNMFGRGGQERHPVSVDNAWGNRGSWDGRVDAQRGSSGSARVVNTCDDIKTERTRLLSMIDDHSHAIGNCTHENISLVGEVDGFCCQIGYHIYQIVCYPHQIDCDSINYRSISDDNRIFGYCFYINDWNYHSGAIAEAALDSLMDVD</sequence>
<gene>
    <name evidence="1" type="ORF">BDV34DRAFT_185258</name>
</gene>
<accession>A0A5N6E2J0</accession>
<reference evidence="1 2" key="1">
    <citation type="submission" date="2019-04" db="EMBL/GenBank/DDBJ databases">
        <title>Fungal friends and foes A comparative genomics study of 23 Aspergillus species from section Flavi.</title>
        <authorList>
            <consortium name="DOE Joint Genome Institute"/>
            <person name="Kjaerbolling I."/>
            <person name="Vesth T.C."/>
            <person name="Frisvad J.C."/>
            <person name="Nybo J.L."/>
            <person name="Theobald S."/>
            <person name="Kildgaard S."/>
            <person name="Petersen T.I."/>
            <person name="Kuo A."/>
            <person name="Sato A."/>
            <person name="Lyhne E.K."/>
            <person name="Kogle M.E."/>
            <person name="Wiebenga A."/>
            <person name="Kun R.S."/>
            <person name="Lubbers R.J."/>
            <person name="Makela M.R."/>
            <person name="Barry K."/>
            <person name="Chovatia M."/>
            <person name="Clum A."/>
            <person name="Daum C."/>
            <person name="Haridas S."/>
            <person name="He G."/>
            <person name="LaButti K."/>
            <person name="Lipzen A."/>
            <person name="Mondo S."/>
            <person name="Pangilinan J."/>
            <person name="Riley R."/>
            <person name="Salamov A."/>
            <person name="Simmons B.A."/>
            <person name="Magnuson J.K."/>
            <person name="Henrissat B."/>
            <person name="Mortensen U.H."/>
            <person name="Larsen T.O."/>
            <person name="De vries R.P."/>
            <person name="Grigoriev I.V."/>
            <person name="Machida M."/>
            <person name="Baker S.E."/>
            <person name="Andersen M.R."/>
        </authorList>
    </citation>
    <scope>NUCLEOTIDE SEQUENCE [LARGE SCALE GENOMIC DNA]</scope>
    <source>
        <strain evidence="1 2">CBS 117618</strain>
    </source>
</reference>